<feature type="binding site" evidence="1">
    <location>
        <position position="359"/>
    </location>
    <ligand>
        <name>Mn(2+)</name>
        <dbReference type="ChEBI" id="CHEBI:29035"/>
        <label>2</label>
    </ligand>
</feature>
<dbReference type="SUPFAM" id="SSF55031">
    <property type="entry name" value="Bacterial exopeptidase dimerisation domain"/>
    <property type="match status" value="1"/>
</dbReference>
<dbReference type="Pfam" id="PF01546">
    <property type="entry name" value="Peptidase_M20"/>
    <property type="match status" value="1"/>
</dbReference>
<dbReference type="NCBIfam" id="TIGR01891">
    <property type="entry name" value="amidohydrolases"/>
    <property type="match status" value="1"/>
</dbReference>
<evidence type="ECO:0000313" key="4">
    <source>
        <dbReference type="Proteomes" id="UP000190890"/>
    </source>
</evidence>
<dbReference type="Proteomes" id="UP000190890">
    <property type="component" value="Unassembled WGS sequence"/>
</dbReference>
<keyword evidence="3" id="KW-0378">Hydrolase</keyword>
<dbReference type="AlphaFoldDB" id="A0A1S8TPC4"/>
<dbReference type="GO" id="GO:0046872">
    <property type="term" value="F:metal ion binding"/>
    <property type="evidence" value="ECO:0007669"/>
    <property type="project" value="UniProtKB-KW"/>
</dbReference>
<dbReference type="Pfam" id="PF07687">
    <property type="entry name" value="M20_dimer"/>
    <property type="match status" value="1"/>
</dbReference>
<dbReference type="RefSeq" id="WP_077846749.1">
    <property type="nucleotide sequence ID" value="NZ_LZZM01000099.1"/>
</dbReference>
<keyword evidence="1" id="KW-0464">Manganese</keyword>
<keyword evidence="1" id="KW-0479">Metal-binding</keyword>
<feature type="domain" description="Peptidase M20 dimerisation" evidence="2">
    <location>
        <begin position="184"/>
        <end position="282"/>
    </location>
</feature>
<dbReference type="EMBL" id="LZZM01000099">
    <property type="protein sequence ID" value="OOM79620.1"/>
    <property type="molecule type" value="Genomic_DNA"/>
</dbReference>
<dbReference type="InterPro" id="IPR002933">
    <property type="entry name" value="Peptidase_M20"/>
</dbReference>
<dbReference type="SUPFAM" id="SSF53187">
    <property type="entry name" value="Zn-dependent exopeptidases"/>
    <property type="match status" value="1"/>
</dbReference>
<gene>
    <name evidence="3" type="primary">yxeP_2</name>
    <name evidence="3" type="ORF">CLPUN_15680</name>
</gene>
<comment type="caution">
    <text evidence="3">The sequence shown here is derived from an EMBL/GenBank/DDBJ whole genome shotgun (WGS) entry which is preliminary data.</text>
</comment>
<dbReference type="PANTHER" id="PTHR11014">
    <property type="entry name" value="PEPTIDASE M20 FAMILY MEMBER"/>
    <property type="match status" value="1"/>
</dbReference>
<evidence type="ECO:0000256" key="1">
    <source>
        <dbReference type="PIRSR" id="PIRSR005962-1"/>
    </source>
</evidence>
<organism evidence="3 4">
    <name type="scientific">Clostridium puniceum</name>
    <dbReference type="NCBI Taxonomy" id="29367"/>
    <lineage>
        <taxon>Bacteria</taxon>
        <taxon>Bacillati</taxon>
        <taxon>Bacillota</taxon>
        <taxon>Clostridia</taxon>
        <taxon>Eubacteriales</taxon>
        <taxon>Clostridiaceae</taxon>
        <taxon>Clostridium</taxon>
    </lineage>
</organism>
<feature type="binding site" evidence="1">
    <location>
        <position position="104"/>
    </location>
    <ligand>
        <name>Mn(2+)</name>
        <dbReference type="ChEBI" id="CHEBI:29035"/>
        <label>2</label>
    </ligand>
</feature>
<dbReference type="InterPro" id="IPR011650">
    <property type="entry name" value="Peptidase_M20_dimer"/>
</dbReference>
<feature type="binding site" evidence="1">
    <location>
        <position position="102"/>
    </location>
    <ligand>
        <name>Mn(2+)</name>
        <dbReference type="ChEBI" id="CHEBI:29035"/>
        <label>2</label>
    </ligand>
</feature>
<sequence>MSRNIRKKVLENYKYLVDARKYFHMYPELSCHEYETAKYIKRELERFQIPYEVAGENSIIATITGKRKGKTVALRGDIDALPIQEKTGSDFASRNEGVMHACGHDCHATFMLGAAKILNELKEEIYGTVKVIFQEGEEIGVGAIKIMSSGLLNDVDNIVGLHVSQELDLGKFVLGHGIQTSYGAGARITVLGNRGNIECPYKAVNALIVIGQIVTAINAAVVYEFASEQQVVLVPTVIRSGLELNVIPDKAEIAYNFRTLNKINVDGLKRIFENIPQNVAKAYGAEAIVELWGPGEAVNNEIESTDRAIKVIKDSFGEDSIFSNRPFMGGEDFSIYQKKIPGVFAHVGSAVDGIYRNLHTDKTLMNEEVLKYGVEFLINYAFEYLSEADKIC</sequence>
<dbReference type="OrthoDB" id="9776731at2"/>
<dbReference type="EC" id="3.-.-.-" evidence="3"/>
<dbReference type="STRING" id="29367.CLPUN_15680"/>
<name>A0A1S8TPC4_9CLOT</name>
<dbReference type="PIRSF" id="PIRSF005962">
    <property type="entry name" value="Pept_M20D_amidohydro"/>
    <property type="match status" value="1"/>
</dbReference>
<dbReference type="InterPro" id="IPR036264">
    <property type="entry name" value="Bact_exopeptidase_dim_dom"/>
</dbReference>
<accession>A0A1S8TPC4</accession>
<dbReference type="InterPro" id="IPR017439">
    <property type="entry name" value="Amidohydrolase"/>
</dbReference>
<reference evidence="3 4" key="1">
    <citation type="submission" date="2016-05" db="EMBL/GenBank/DDBJ databases">
        <title>Microbial solvent formation.</title>
        <authorList>
            <person name="Poehlein A."/>
            <person name="Montoya Solano J.D."/>
            <person name="Flitsch S."/>
            <person name="Krabben P."/>
            <person name="Duerre P."/>
            <person name="Daniel R."/>
        </authorList>
    </citation>
    <scope>NUCLEOTIDE SEQUENCE [LARGE SCALE GENOMIC DNA]</scope>
    <source>
        <strain evidence="3 4">DSM 2619</strain>
    </source>
</reference>
<dbReference type="Gene3D" id="3.40.630.10">
    <property type="entry name" value="Zn peptidases"/>
    <property type="match status" value="1"/>
</dbReference>
<dbReference type="GO" id="GO:0016787">
    <property type="term" value="F:hydrolase activity"/>
    <property type="evidence" value="ECO:0007669"/>
    <property type="project" value="UniProtKB-KW"/>
</dbReference>
<dbReference type="PANTHER" id="PTHR11014:SF63">
    <property type="entry name" value="METALLOPEPTIDASE, PUTATIVE (AFU_ORTHOLOGUE AFUA_6G09600)-RELATED"/>
    <property type="match status" value="1"/>
</dbReference>
<keyword evidence="4" id="KW-1185">Reference proteome</keyword>
<proteinExistence type="predicted"/>
<dbReference type="Gene3D" id="3.30.70.360">
    <property type="match status" value="1"/>
</dbReference>
<feature type="binding site" evidence="1">
    <location>
        <position position="162"/>
    </location>
    <ligand>
        <name>Mn(2+)</name>
        <dbReference type="ChEBI" id="CHEBI:29035"/>
        <label>2</label>
    </ligand>
</feature>
<evidence type="ECO:0000313" key="3">
    <source>
        <dbReference type="EMBL" id="OOM79620.1"/>
    </source>
</evidence>
<evidence type="ECO:0000259" key="2">
    <source>
        <dbReference type="Pfam" id="PF07687"/>
    </source>
</evidence>
<feature type="binding site" evidence="1">
    <location>
        <position position="138"/>
    </location>
    <ligand>
        <name>Mn(2+)</name>
        <dbReference type="ChEBI" id="CHEBI:29035"/>
        <label>2</label>
    </ligand>
</feature>
<comment type="cofactor">
    <cofactor evidence="1">
        <name>Mn(2+)</name>
        <dbReference type="ChEBI" id="CHEBI:29035"/>
    </cofactor>
    <text evidence="1">The Mn(2+) ion enhances activity.</text>
</comment>
<protein>
    <submittedName>
        <fullName evidence="3">Putative hydrolase YxeP</fullName>
        <ecNumber evidence="3">3.-.-.-</ecNumber>
    </submittedName>
</protein>